<evidence type="ECO:0000256" key="2">
    <source>
        <dbReference type="ARBA" id="ARBA00010644"/>
    </source>
</evidence>
<dbReference type="GO" id="GO:0009570">
    <property type="term" value="C:chloroplast stroma"/>
    <property type="evidence" value="ECO:0007669"/>
    <property type="project" value="TreeGrafter"/>
</dbReference>
<proteinExistence type="inferred from homology"/>
<dbReference type="InterPro" id="IPR001260">
    <property type="entry name" value="Coprogen_oxidase_aer"/>
</dbReference>
<comment type="similarity">
    <text evidence="2">Belongs to the aerobic coproporphyrinogen-III oxidase family.</text>
</comment>
<accession>A0AAV0EHM6</accession>
<organism evidence="8 9">
    <name type="scientific">Cuscuta epithymum</name>
    <dbReference type="NCBI Taxonomy" id="186058"/>
    <lineage>
        <taxon>Eukaryota</taxon>
        <taxon>Viridiplantae</taxon>
        <taxon>Streptophyta</taxon>
        <taxon>Embryophyta</taxon>
        <taxon>Tracheophyta</taxon>
        <taxon>Spermatophyta</taxon>
        <taxon>Magnoliopsida</taxon>
        <taxon>eudicotyledons</taxon>
        <taxon>Gunneridae</taxon>
        <taxon>Pentapetalae</taxon>
        <taxon>asterids</taxon>
        <taxon>lamiids</taxon>
        <taxon>Solanales</taxon>
        <taxon>Convolvulaceae</taxon>
        <taxon>Cuscuteae</taxon>
        <taxon>Cuscuta</taxon>
        <taxon>Cuscuta subgen. Cuscuta</taxon>
    </lineage>
</organism>
<keyword evidence="5" id="KW-0560">Oxidoreductase</keyword>
<comment type="subunit">
    <text evidence="3">Homodimer.</text>
</comment>
<evidence type="ECO:0000256" key="1">
    <source>
        <dbReference type="ARBA" id="ARBA00005168"/>
    </source>
</evidence>
<dbReference type="GO" id="GO:0004109">
    <property type="term" value="F:coproporphyrinogen oxidase activity"/>
    <property type="evidence" value="ECO:0007669"/>
    <property type="project" value="UniProtKB-EC"/>
</dbReference>
<evidence type="ECO:0000256" key="3">
    <source>
        <dbReference type="ARBA" id="ARBA00011738"/>
    </source>
</evidence>
<dbReference type="EC" id="1.3.3.3" evidence="4"/>
<sequence length="165" mass="18171">MPPDAYRAAKPSASAADSGDVKLGPAPLFVPGISSVLHPRNPFAPTLHFNYRYFETDAPKGADRVVFKGAFKFHKPKPPFPHQMIGLSENFPKISNRGLSFSTSRGQIQEHRDLRLCWSAKRLSFLPLVRLSQRPQPSSISPAQTARPPCPNIGILRFCVPPGSN</sequence>
<evidence type="ECO:0000256" key="6">
    <source>
        <dbReference type="ARBA" id="ARBA00023244"/>
    </source>
</evidence>
<evidence type="ECO:0000313" key="9">
    <source>
        <dbReference type="Proteomes" id="UP001152523"/>
    </source>
</evidence>
<comment type="pathway">
    <text evidence="1">Porphyrin-containing compound metabolism; protoporphyrin-IX biosynthesis; protoporphyrinogen-IX from coproporphyrinogen-III (O2 route): step 1/1.</text>
</comment>
<comment type="caution">
    <text evidence="8">The sequence shown here is derived from an EMBL/GenBank/DDBJ whole genome shotgun (WGS) entry which is preliminary data.</text>
</comment>
<dbReference type="Proteomes" id="UP001152523">
    <property type="component" value="Unassembled WGS sequence"/>
</dbReference>
<name>A0AAV0EHM6_9ASTE</name>
<dbReference type="Gene3D" id="3.40.1500.10">
    <property type="entry name" value="Coproporphyrinogen III oxidase, aerobic"/>
    <property type="match status" value="1"/>
</dbReference>
<keyword evidence="6" id="KW-0627">Porphyrin biosynthesis</keyword>
<dbReference type="GO" id="GO:0006782">
    <property type="term" value="P:protoporphyrinogen IX biosynthetic process"/>
    <property type="evidence" value="ECO:0007669"/>
    <property type="project" value="TreeGrafter"/>
</dbReference>
<dbReference type="PANTHER" id="PTHR10755">
    <property type="entry name" value="COPROPORPHYRINOGEN III OXIDASE, MITOCHONDRIAL"/>
    <property type="match status" value="1"/>
</dbReference>
<comment type="catalytic activity">
    <reaction evidence="7">
        <text>coproporphyrinogen III + O2 + 2 H(+) = protoporphyrinogen IX + 2 CO2 + 2 H2O</text>
        <dbReference type="Rhea" id="RHEA:18257"/>
        <dbReference type="ChEBI" id="CHEBI:15377"/>
        <dbReference type="ChEBI" id="CHEBI:15378"/>
        <dbReference type="ChEBI" id="CHEBI:15379"/>
        <dbReference type="ChEBI" id="CHEBI:16526"/>
        <dbReference type="ChEBI" id="CHEBI:57307"/>
        <dbReference type="ChEBI" id="CHEBI:57309"/>
        <dbReference type="EC" id="1.3.3.3"/>
    </reaction>
</comment>
<dbReference type="AlphaFoldDB" id="A0AAV0EHM6"/>
<gene>
    <name evidence="8" type="ORF">CEPIT_LOCUS25423</name>
</gene>
<protein>
    <recommendedName>
        <fullName evidence="4">coproporphyrinogen oxidase</fullName>
        <ecNumber evidence="4">1.3.3.3</ecNumber>
    </recommendedName>
</protein>
<evidence type="ECO:0000256" key="5">
    <source>
        <dbReference type="ARBA" id="ARBA00023002"/>
    </source>
</evidence>
<dbReference type="PANTHER" id="PTHR10755:SF0">
    <property type="entry name" value="OXYGEN-DEPENDENT COPROPORPHYRINOGEN-III OXIDASE, MITOCHONDRIAL"/>
    <property type="match status" value="1"/>
</dbReference>
<dbReference type="InterPro" id="IPR036406">
    <property type="entry name" value="Coprogen_oxidase_aer_sf"/>
</dbReference>
<evidence type="ECO:0000256" key="7">
    <source>
        <dbReference type="ARBA" id="ARBA00049102"/>
    </source>
</evidence>
<dbReference type="SUPFAM" id="SSF102886">
    <property type="entry name" value="Coproporphyrinogen III oxidase"/>
    <property type="match status" value="1"/>
</dbReference>
<keyword evidence="9" id="KW-1185">Reference proteome</keyword>
<dbReference type="EMBL" id="CAMAPF010000932">
    <property type="protein sequence ID" value="CAH9123696.1"/>
    <property type="molecule type" value="Genomic_DNA"/>
</dbReference>
<evidence type="ECO:0000313" key="8">
    <source>
        <dbReference type="EMBL" id="CAH9123696.1"/>
    </source>
</evidence>
<dbReference type="Pfam" id="PF01218">
    <property type="entry name" value="Coprogen_oxidas"/>
    <property type="match status" value="1"/>
</dbReference>
<evidence type="ECO:0000256" key="4">
    <source>
        <dbReference type="ARBA" id="ARBA00012869"/>
    </source>
</evidence>
<reference evidence="8" key="1">
    <citation type="submission" date="2022-07" db="EMBL/GenBank/DDBJ databases">
        <authorList>
            <person name="Macas J."/>
            <person name="Novak P."/>
            <person name="Neumann P."/>
        </authorList>
    </citation>
    <scope>NUCLEOTIDE SEQUENCE</scope>
</reference>